<evidence type="ECO:0000313" key="1">
    <source>
        <dbReference type="EMBL" id="GBP49589.1"/>
    </source>
</evidence>
<reference evidence="1 2" key="1">
    <citation type="journal article" date="2019" name="Commun. Biol.">
        <title>The bagworm genome reveals a unique fibroin gene that provides high tensile strength.</title>
        <authorList>
            <person name="Kono N."/>
            <person name="Nakamura H."/>
            <person name="Ohtoshi R."/>
            <person name="Tomita M."/>
            <person name="Numata K."/>
            <person name="Arakawa K."/>
        </authorList>
    </citation>
    <scope>NUCLEOTIDE SEQUENCE [LARGE SCALE GENOMIC DNA]</scope>
</reference>
<name>A0A4C1WGW0_EUMVA</name>
<evidence type="ECO:0000313" key="2">
    <source>
        <dbReference type="Proteomes" id="UP000299102"/>
    </source>
</evidence>
<organism evidence="1 2">
    <name type="scientific">Eumeta variegata</name>
    <name type="common">Bagworm moth</name>
    <name type="synonym">Eumeta japonica</name>
    <dbReference type="NCBI Taxonomy" id="151549"/>
    <lineage>
        <taxon>Eukaryota</taxon>
        <taxon>Metazoa</taxon>
        <taxon>Ecdysozoa</taxon>
        <taxon>Arthropoda</taxon>
        <taxon>Hexapoda</taxon>
        <taxon>Insecta</taxon>
        <taxon>Pterygota</taxon>
        <taxon>Neoptera</taxon>
        <taxon>Endopterygota</taxon>
        <taxon>Lepidoptera</taxon>
        <taxon>Glossata</taxon>
        <taxon>Ditrysia</taxon>
        <taxon>Tineoidea</taxon>
        <taxon>Psychidae</taxon>
        <taxon>Oiketicinae</taxon>
        <taxon>Eumeta</taxon>
    </lineage>
</organism>
<protein>
    <recommendedName>
        <fullName evidence="3">RNA-directed DNA polymerase from mobile element jockey</fullName>
    </recommendedName>
</protein>
<evidence type="ECO:0008006" key="3">
    <source>
        <dbReference type="Google" id="ProtNLM"/>
    </source>
</evidence>
<dbReference type="EMBL" id="BGZK01000548">
    <property type="protein sequence ID" value="GBP49589.1"/>
    <property type="molecule type" value="Genomic_DNA"/>
</dbReference>
<sequence length="90" mass="10594">MPMLHWIASVTLLEKIKNQYIRRSFRVAPIVNKVKEKLLRWYGLVQRCQEDHLVKLAQNLSIAKCSRGRPPATWLTTIDKDLQKNHLDKT</sequence>
<dbReference type="OrthoDB" id="424543at2759"/>
<comment type="caution">
    <text evidence="1">The sequence shown here is derived from an EMBL/GenBank/DDBJ whole genome shotgun (WGS) entry which is preliminary data.</text>
</comment>
<accession>A0A4C1WGW0</accession>
<gene>
    <name evidence="1" type="ORF">EVAR_97886_1</name>
</gene>
<proteinExistence type="predicted"/>
<keyword evidence="2" id="KW-1185">Reference proteome</keyword>
<dbReference type="AlphaFoldDB" id="A0A4C1WGW0"/>
<dbReference type="Proteomes" id="UP000299102">
    <property type="component" value="Unassembled WGS sequence"/>
</dbReference>